<accession>A0ABQ8UH87</accession>
<reference evidence="1" key="1">
    <citation type="journal article" date="2022" name="bioRxiv">
        <title>Genomics of Preaxostyla Flagellates Illuminates Evolutionary Transitions and the Path Towards Mitochondrial Loss.</title>
        <authorList>
            <person name="Novak L.V.F."/>
            <person name="Treitli S.C."/>
            <person name="Pyrih J."/>
            <person name="Halakuc P."/>
            <person name="Pipaliya S.V."/>
            <person name="Vacek V."/>
            <person name="Brzon O."/>
            <person name="Soukal P."/>
            <person name="Eme L."/>
            <person name="Dacks J.B."/>
            <person name="Karnkowska A."/>
            <person name="Elias M."/>
            <person name="Hampl V."/>
        </authorList>
    </citation>
    <scope>NUCLEOTIDE SEQUENCE</scope>
    <source>
        <strain evidence="1">RCP-MX</strain>
    </source>
</reference>
<gene>
    <name evidence="1" type="ORF">PAPYR_7915</name>
</gene>
<sequence>MCTCPTGKRCRVKADLSPACLQNGRGSVPLFLELRISAEVAQLRYELGRAPQGPNAGSKPDVERAWQEQLGFVKLDKLKERAHRMTRIRILRTALGTGASQKTSHRFRPSDPLFEHRSGNYFNPAHCLNVRPLRRLMGVMGMWPLGNVQRFLELLLLLCGADYSSLAARLGQRTVEVEPDFWF</sequence>
<protein>
    <submittedName>
        <fullName evidence="1">Uncharacterized protein</fullName>
    </submittedName>
</protein>
<dbReference type="Proteomes" id="UP001141327">
    <property type="component" value="Unassembled WGS sequence"/>
</dbReference>
<organism evidence="1 2">
    <name type="scientific">Paratrimastix pyriformis</name>
    <dbReference type="NCBI Taxonomy" id="342808"/>
    <lineage>
        <taxon>Eukaryota</taxon>
        <taxon>Metamonada</taxon>
        <taxon>Preaxostyla</taxon>
        <taxon>Paratrimastigidae</taxon>
        <taxon>Paratrimastix</taxon>
    </lineage>
</organism>
<comment type="caution">
    <text evidence="1">The sequence shown here is derived from an EMBL/GenBank/DDBJ whole genome shotgun (WGS) entry which is preliminary data.</text>
</comment>
<dbReference type="EMBL" id="JAPMOS010000061">
    <property type="protein sequence ID" value="KAJ4456785.1"/>
    <property type="molecule type" value="Genomic_DNA"/>
</dbReference>
<evidence type="ECO:0000313" key="1">
    <source>
        <dbReference type="EMBL" id="KAJ4456785.1"/>
    </source>
</evidence>
<name>A0ABQ8UH87_9EUKA</name>
<keyword evidence="2" id="KW-1185">Reference proteome</keyword>
<proteinExistence type="predicted"/>
<evidence type="ECO:0000313" key="2">
    <source>
        <dbReference type="Proteomes" id="UP001141327"/>
    </source>
</evidence>